<feature type="compositionally biased region" description="Basic and acidic residues" evidence="1">
    <location>
        <begin position="246"/>
        <end position="258"/>
    </location>
</feature>
<keyword evidence="3" id="KW-0732">Signal</keyword>
<dbReference type="InterPro" id="IPR003599">
    <property type="entry name" value="Ig_sub"/>
</dbReference>
<feature type="domain" description="Ig-like" evidence="4">
    <location>
        <begin position="14"/>
        <end position="126"/>
    </location>
</feature>
<dbReference type="InterPro" id="IPR036179">
    <property type="entry name" value="Ig-like_dom_sf"/>
</dbReference>
<evidence type="ECO:0000313" key="6">
    <source>
        <dbReference type="Proteomes" id="UP001209878"/>
    </source>
</evidence>
<evidence type="ECO:0000256" key="3">
    <source>
        <dbReference type="SAM" id="SignalP"/>
    </source>
</evidence>
<dbReference type="PROSITE" id="PS50835">
    <property type="entry name" value="IG_LIKE"/>
    <property type="match status" value="1"/>
</dbReference>
<feature type="transmembrane region" description="Helical" evidence="2">
    <location>
        <begin position="150"/>
        <end position="171"/>
    </location>
</feature>
<feature type="region of interest" description="Disordered" evidence="1">
    <location>
        <begin position="290"/>
        <end position="311"/>
    </location>
</feature>
<dbReference type="EMBL" id="JAODUO010000046">
    <property type="protein sequence ID" value="KAK2191748.1"/>
    <property type="molecule type" value="Genomic_DNA"/>
</dbReference>
<gene>
    <name evidence="5" type="ORF">NP493_46g02035</name>
</gene>
<dbReference type="AlphaFoldDB" id="A0AAD9PBL5"/>
<evidence type="ECO:0000259" key="4">
    <source>
        <dbReference type="PROSITE" id="PS50835"/>
    </source>
</evidence>
<keyword evidence="2" id="KW-1133">Transmembrane helix</keyword>
<sequence length="311" mass="33688">MLGLFLAFTTYVIPVYLKGNVIDTSGTDVITSVIAGAALRLDCGSLAHTAGTLLQVTWRKDMVAFYQQYSSGGRYRGHQTGELGERLADQGRLESHLVGQITLFPALPMDEGTYMCEVARVSNEVAGTEVLRKSFGVSVVSGPQLDMEQAGQIFACAFLAAVFVISGIRLAQRRQKQTLEIMTPPKPEEIPDDDEEFLPKSGRSLSRSNRSRPGSVRRRSGSARSSTKASSIRKAPSAHSSVTRVSRRDVSSSRDARASHRSISTTSVGVNDVLVQKPQELRAIQSCTSGKISQRGESTLVTSSRVHLSGR</sequence>
<feature type="compositionally biased region" description="Low complexity" evidence="1">
    <location>
        <begin position="201"/>
        <end position="214"/>
    </location>
</feature>
<evidence type="ECO:0000256" key="1">
    <source>
        <dbReference type="SAM" id="MobiDB-lite"/>
    </source>
</evidence>
<accession>A0AAD9PBL5</accession>
<name>A0AAD9PBL5_RIDPI</name>
<feature type="region of interest" description="Disordered" evidence="1">
    <location>
        <begin position="179"/>
        <end position="264"/>
    </location>
</feature>
<evidence type="ECO:0000313" key="5">
    <source>
        <dbReference type="EMBL" id="KAK2191748.1"/>
    </source>
</evidence>
<dbReference type="SUPFAM" id="SSF48726">
    <property type="entry name" value="Immunoglobulin"/>
    <property type="match status" value="1"/>
</dbReference>
<dbReference type="SMART" id="SM00409">
    <property type="entry name" value="IG"/>
    <property type="match status" value="1"/>
</dbReference>
<proteinExistence type="predicted"/>
<keyword evidence="2" id="KW-0812">Transmembrane</keyword>
<reference evidence="5" key="1">
    <citation type="journal article" date="2023" name="Mol. Biol. Evol.">
        <title>Third-Generation Sequencing Reveals the Adaptive Role of the Epigenome in Three Deep-Sea Polychaetes.</title>
        <authorList>
            <person name="Perez M."/>
            <person name="Aroh O."/>
            <person name="Sun Y."/>
            <person name="Lan Y."/>
            <person name="Juniper S.K."/>
            <person name="Young C.R."/>
            <person name="Angers B."/>
            <person name="Qian P.Y."/>
        </authorList>
    </citation>
    <scope>NUCLEOTIDE SEQUENCE</scope>
    <source>
        <strain evidence="5">R07B-5</strain>
    </source>
</reference>
<evidence type="ECO:0000256" key="2">
    <source>
        <dbReference type="SAM" id="Phobius"/>
    </source>
</evidence>
<organism evidence="5 6">
    <name type="scientific">Ridgeia piscesae</name>
    <name type="common">Tubeworm</name>
    <dbReference type="NCBI Taxonomy" id="27915"/>
    <lineage>
        <taxon>Eukaryota</taxon>
        <taxon>Metazoa</taxon>
        <taxon>Spiralia</taxon>
        <taxon>Lophotrochozoa</taxon>
        <taxon>Annelida</taxon>
        <taxon>Polychaeta</taxon>
        <taxon>Sedentaria</taxon>
        <taxon>Canalipalpata</taxon>
        <taxon>Sabellida</taxon>
        <taxon>Siboglinidae</taxon>
        <taxon>Ridgeia</taxon>
    </lineage>
</organism>
<feature type="compositionally biased region" description="Low complexity" evidence="1">
    <location>
        <begin position="222"/>
        <end position="244"/>
    </location>
</feature>
<keyword evidence="2" id="KW-0472">Membrane</keyword>
<protein>
    <recommendedName>
        <fullName evidence="4">Ig-like domain-containing protein</fullName>
    </recommendedName>
</protein>
<dbReference type="InterPro" id="IPR007110">
    <property type="entry name" value="Ig-like_dom"/>
</dbReference>
<comment type="caution">
    <text evidence="5">The sequence shown here is derived from an EMBL/GenBank/DDBJ whole genome shotgun (WGS) entry which is preliminary data.</text>
</comment>
<dbReference type="Proteomes" id="UP001209878">
    <property type="component" value="Unassembled WGS sequence"/>
</dbReference>
<feature type="chain" id="PRO_5042138124" description="Ig-like domain-containing protein" evidence="3">
    <location>
        <begin position="20"/>
        <end position="311"/>
    </location>
</feature>
<feature type="signal peptide" evidence="3">
    <location>
        <begin position="1"/>
        <end position="19"/>
    </location>
</feature>
<keyword evidence="6" id="KW-1185">Reference proteome</keyword>